<dbReference type="GeneID" id="93641812"/>
<dbReference type="EMBL" id="CP009920">
    <property type="protein sequence ID" value="AJI20811.1"/>
    <property type="molecule type" value="Genomic_DNA"/>
</dbReference>
<evidence type="ECO:0000259" key="3">
    <source>
        <dbReference type="Pfam" id="PF13529"/>
    </source>
</evidence>
<dbReference type="InterPro" id="IPR039564">
    <property type="entry name" value="Peptidase_C39-like"/>
</dbReference>
<dbReference type="InterPro" id="IPR011990">
    <property type="entry name" value="TPR-like_helical_dom_sf"/>
</dbReference>
<dbReference type="Pfam" id="PF14559">
    <property type="entry name" value="TPR_19"/>
    <property type="match status" value="2"/>
</dbReference>
<feature type="domain" description="Peptidase C39-like" evidence="3">
    <location>
        <begin position="315"/>
        <end position="421"/>
    </location>
</feature>
<proteinExistence type="predicted"/>
<gene>
    <name evidence="4" type="ORF">BG04_3763</name>
</gene>
<sequence length="1401" mass="162076">MSINYQKLKSMVDHYQIFDLVAYITEEVQSLQPKSLTGIVKEWLANLQTEEELYELIRFCDEALLNRLSRMLTTYGYRRFGSIRMVTLYCDDLLREGKILDADDRLSLLISQLDTESVKEEQLEKIYFLKVRILLEMKQVDEASEWMKQVTSHNQKGMADRWGYFYLQLNDRMKAEACLKEGTTYKKNGDFCYAMLADLYAYEGKHKQSLEKINEAIVRYPQLPSLYMDKVMRLKDLKEYSLLLETIEFIDSKLPYHDYQDFFTLLRADIYFEQQQQSQLTHLLSTKRCLKDSPYQKLIGKNTDDKCSTIKLPIVPIVQKDNYCVPASMSMMLRLLHTEKTQDEIGTHIYGGLGSKLSTAVSYFESLGFAAMFFTGTGEQFKELLDKGLPILVSLEFEQASHVQVVFGYDDELELFHVQDANFLSPTYVEYKNFDQHYANSGFLSIVASKAAADLASLSKEQDMFIRQLYDLIELVEADEEAHINDLVSLLKANEHVPFAAIYSMKHLYRKEHEAYIRTCINHVLEKYSNHDYLKLHAAYAFFKLDDSKGASSLLHHIDNKKHSSFYHYLKGRIALDEEKYDEAVEALRSSLQLDVEQHLNWSYLALAYMYKGNLEKAFECSTISLNMYGDESYTQINHGLILMEKERYAEARNLFDALLKENPKDAHSWFERARCDEHLKKFRKAYRGFQVAKQLLPTVPYPYLSIADLLQYQLEKTDEAESYLKEGMKHLPSDMTIRGRLGDLYVANQRYEEAIALYKEGLKIEEDALMYLGLSYAYLETGEHLTAVDTLTLIAQKFSSNSDVLLDAGSMLLDAAKQQELDNQTIEFGFALYEEGIHFAQTALDEVLEAYTSYLEDTALLTRGIKFLTAEHQEHPNEILYMCYLGILYEQAKQLTKSEKLYQQALRIKQDALPYYRLGEIYQSMNRTAEAKEAFQKCLTLDKTFEAACMKLAEMACEEQNRTAERNWLLQWIQLNPMEVNVEHAASLCETEKEYEELLEVLKSVEESVLPQWLADSQAHVYRLKGDISQAETYLEKALELDPQNPAIRHHQAKWLIMEHRYEEARKILTELLSEDPEDYALFQTVMSSFPNGKKLSGLTADLKKIKMEKHSKSLLFKNAAEALNEYADSIVEEQQGSIFKRSLAKFKAKAKTVTLLGLTIELYELAIKTDPNNKEAVHAFAAFYEEKGLIEDSITVLKKSLHQSWDFDVAYHLANILVNIHENEQAAHEALNLVQKLLEQQPYHIDLQIYRAFILSGLEEVEKSETAFQELLQQEIYQPDIYAGLAKLYNKTERYHETVQLLQKAIEQRQEYEGMYTDLGIAYHLEGETEAAASLMITRVESGDEDLFIRYNLACYLAVLGKTASAQEELDYVLAHDETGEFYELAMEDDELKGLTVRR</sequence>
<keyword evidence="2" id="KW-0802">TPR repeat</keyword>
<dbReference type="SUPFAM" id="SSF48452">
    <property type="entry name" value="TPR-like"/>
    <property type="match status" value="4"/>
</dbReference>
<dbReference type="InterPro" id="IPR019734">
    <property type="entry name" value="TPR_rpt"/>
</dbReference>
<dbReference type="PROSITE" id="PS50005">
    <property type="entry name" value="TPR"/>
    <property type="match status" value="5"/>
</dbReference>
<accession>A0A0B6AB94</accession>
<dbReference type="RefSeq" id="WP_034653350.1">
    <property type="nucleotide sequence ID" value="NZ_BCVB01000002.1"/>
</dbReference>
<reference evidence="4 5" key="1">
    <citation type="journal article" date="2015" name="Genome Announc.">
        <title>Complete genome sequences for 35 biothreat assay-relevant bacillus species.</title>
        <authorList>
            <person name="Johnson S.L."/>
            <person name="Daligault H.E."/>
            <person name="Davenport K.W."/>
            <person name="Jaissle J."/>
            <person name="Frey K.G."/>
            <person name="Ladner J.T."/>
            <person name="Broomall S.M."/>
            <person name="Bishop-Lilly K.A."/>
            <person name="Bruce D.C."/>
            <person name="Gibbons H.S."/>
            <person name="Coyne S.R."/>
            <person name="Lo C.C."/>
            <person name="Meincke L."/>
            <person name="Munk A.C."/>
            <person name="Koroleva G.I."/>
            <person name="Rosenzweig C.N."/>
            <person name="Palacios G.F."/>
            <person name="Redden C.L."/>
            <person name="Minogue T.D."/>
            <person name="Chain P.S."/>
        </authorList>
    </citation>
    <scope>NUCLEOTIDE SEQUENCE [LARGE SCALE GENOMIC DNA]</scope>
    <source>
        <strain evidence="5">ATCC 14581 / DSM 32 / JCM 2506 / NBRC 15308 / NCIMB 9376 / NCTC 10342 / NRRL B-14308 / VKM B-512</strain>
    </source>
</reference>
<dbReference type="Pfam" id="PF13432">
    <property type="entry name" value="TPR_16"/>
    <property type="match status" value="1"/>
</dbReference>
<keyword evidence="1" id="KW-0677">Repeat</keyword>
<dbReference type="HOGENOM" id="CLU_259992_0_0_9"/>
<dbReference type="KEGG" id="bmeg:BG04_3763"/>
<dbReference type="Gene3D" id="1.25.40.10">
    <property type="entry name" value="Tetratricopeptide repeat domain"/>
    <property type="match status" value="6"/>
</dbReference>
<dbReference type="InterPro" id="IPR051685">
    <property type="entry name" value="Ycf3/AcsC/BcsC/TPR_MFPF"/>
</dbReference>
<dbReference type="Pfam" id="PF13529">
    <property type="entry name" value="Peptidase_C39_2"/>
    <property type="match status" value="1"/>
</dbReference>
<evidence type="ECO:0000313" key="5">
    <source>
        <dbReference type="Proteomes" id="UP000031829"/>
    </source>
</evidence>
<protein>
    <submittedName>
        <fullName evidence="4">Tetratricopeptide repeat family protein</fullName>
    </submittedName>
</protein>
<dbReference type="SMART" id="SM00028">
    <property type="entry name" value="TPR"/>
    <property type="match status" value="13"/>
</dbReference>
<name>A0A0B6AB94_PRIM2</name>
<evidence type="ECO:0000256" key="2">
    <source>
        <dbReference type="ARBA" id="ARBA00022803"/>
    </source>
</evidence>
<evidence type="ECO:0000313" key="4">
    <source>
        <dbReference type="EMBL" id="AJI20811.1"/>
    </source>
</evidence>
<dbReference type="Gene3D" id="3.90.70.10">
    <property type="entry name" value="Cysteine proteinases"/>
    <property type="match status" value="1"/>
</dbReference>
<evidence type="ECO:0000256" key="1">
    <source>
        <dbReference type="ARBA" id="ARBA00022737"/>
    </source>
</evidence>
<dbReference type="PANTHER" id="PTHR44943:SF4">
    <property type="entry name" value="TPR REPEAT-CONTAINING PROTEIN MJ0798"/>
    <property type="match status" value="1"/>
</dbReference>
<dbReference type="Proteomes" id="UP000031829">
    <property type="component" value="Chromosome"/>
</dbReference>
<organism evidence="4 5">
    <name type="scientific">Priestia megaterium (strain ATCC 14581 / DSM 32 / CCUG 1817 / JCM 2506 / NBRC 15308 / NCIMB 9376 / NCTC 10342 / NRRL B-14308 / VKM B-512 / Ford 19)</name>
    <name type="common">Bacillus megaterium</name>
    <dbReference type="NCBI Taxonomy" id="1348623"/>
    <lineage>
        <taxon>Bacteria</taxon>
        <taxon>Bacillati</taxon>
        <taxon>Bacillota</taxon>
        <taxon>Bacilli</taxon>
        <taxon>Bacillales</taxon>
        <taxon>Bacillaceae</taxon>
        <taxon>Priestia</taxon>
    </lineage>
</organism>
<dbReference type="Pfam" id="PF13181">
    <property type="entry name" value="TPR_8"/>
    <property type="match status" value="2"/>
</dbReference>
<dbReference type="PANTHER" id="PTHR44943">
    <property type="entry name" value="CELLULOSE SYNTHASE OPERON PROTEIN C"/>
    <property type="match status" value="1"/>
</dbReference>